<reference evidence="1" key="1">
    <citation type="journal article" date="2021" name="Appl. Environ. Microbiol.">
        <title>Novel 3-O-alpha-d-Galactosyl-alpha-l-Arabinofuranosidase for the Assimilation of Gum Arabic Arabinogalactan Protein in Bifidobacterium longum subsp. longum.</title>
        <authorList>
            <person name="Sasaki Y."/>
            <person name="Horigome A."/>
            <person name="Odamaki T."/>
            <person name="Xiao J.Z."/>
            <person name="Ishiwata A."/>
            <person name="Ito Y."/>
            <person name="Kitahara K."/>
            <person name="Fujita K."/>
        </authorList>
    </citation>
    <scope>NUCLEOTIDE SEQUENCE</scope>
    <source>
        <strain evidence="1">MCC00316</strain>
    </source>
</reference>
<organism evidence="1 2">
    <name type="scientific">Bifidobacterium longum subsp. longum</name>
    <dbReference type="NCBI Taxonomy" id="1679"/>
    <lineage>
        <taxon>Bacteria</taxon>
        <taxon>Bacillati</taxon>
        <taxon>Actinomycetota</taxon>
        <taxon>Actinomycetes</taxon>
        <taxon>Bifidobacteriales</taxon>
        <taxon>Bifidobacteriaceae</taxon>
        <taxon>Bifidobacterium</taxon>
    </lineage>
</organism>
<dbReference type="RefSeq" id="WP_080770924.1">
    <property type="nucleotide sequence ID" value="NZ_BNHC01000002.1"/>
</dbReference>
<gene>
    <name evidence="1" type="ORF">MCC00316_04720</name>
</gene>
<accession>A0AAV4L2U9</accession>
<dbReference type="AlphaFoldDB" id="A0AAV4L2U9"/>
<evidence type="ECO:0000313" key="2">
    <source>
        <dbReference type="Proteomes" id="UP000663812"/>
    </source>
</evidence>
<protein>
    <submittedName>
        <fullName evidence="1">Uncharacterized protein</fullName>
    </submittedName>
</protein>
<proteinExistence type="predicted"/>
<dbReference type="Proteomes" id="UP000663812">
    <property type="component" value="Unassembled WGS sequence"/>
</dbReference>
<comment type="caution">
    <text evidence="1">The sequence shown here is derived from an EMBL/GenBank/DDBJ whole genome shotgun (WGS) entry which is preliminary data.</text>
</comment>
<name>A0AAV4L2U9_BIFLL</name>
<dbReference type="EMBL" id="BNHC01000002">
    <property type="protein sequence ID" value="GHM72182.1"/>
    <property type="molecule type" value="Genomic_DNA"/>
</dbReference>
<evidence type="ECO:0000313" key="1">
    <source>
        <dbReference type="EMBL" id="GHM72182.1"/>
    </source>
</evidence>
<sequence length="62" mass="6894">MGVIALCDEWDSPSGNPFFVADDARYNFSAYDVVRKGMPTSLRQGFDNEKYIELQAANISTA</sequence>